<reference evidence="6 7" key="1">
    <citation type="submission" date="2016-08" db="EMBL/GenBank/DDBJ databases">
        <authorList>
            <person name="Seilhamer J.J."/>
        </authorList>
    </citation>
    <scope>NUCLEOTIDE SEQUENCE [LARGE SCALE GENOMIC DNA]</scope>
    <source>
        <strain evidence="6">Buetzberg</strain>
    </source>
</reference>
<gene>
    <name evidence="6" type="ORF">MCBB_2302</name>
</gene>
<evidence type="ECO:0000256" key="5">
    <source>
        <dbReference type="SAM" id="Phobius"/>
    </source>
</evidence>
<feature type="transmembrane region" description="Helical" evidence="5">
    <location>
        <begin position="35"/>
        <end position="57"/>
    </location>
</feature>
<comment type="subcellular location">
    <subcellularLocation>
        <location evidence="1">Endomembrane system</location>
        <topology evidence="1">Multi-pass membrane protein</topology>
    </subcellularLocation>
</comment>
<dbReference type="PANTHER" id="PTHR43847:SF1">
    <property type="entry name" value="BLL3993 PROTEIN"/>
    <property type="match status" value="1"/>
</dbReference>
<dbReference type="Gene3D" id="1.20.120.1630">
    <property type="match status" value="1"/>
</dbReference>
<evidence type="ECO:0000256" key="1">
    <source>
        <dbReference type="ARBA" id="ARBA00004127"/>
    </source>
</evidence>
<protein>
    <submittedName>
        <fullName evidence="6">Isoprenylcysteine carboxyl methyltransferase</fullName>
    </submittedName>
</protein>
<dbReference type="STRING" id="118062.MCBB_2302"/>
<proteinExistence type="predicted"/>
<accession>A0A1D3L5S8</accession>
<keyword evidence="3 5" id="KW-1133">Transmembrane helix</keyword>
<dbReference type="RefSeq" id="WP_071907865.1">
    <property type="nucleotide sequence ID" value="NZ_LT607756.1"/>
</dbReference>
<evidence type="ECO:0000256" key="2">
    <source>
        <dbReference type="ARBA" id="ARBA00022692"/>
    </source>
</evidence>
<dbReference type="InterPro" id="IPR052527">
    <property type="entry name" value="Metal_cation-efflux_comp"/>
</dbReference>
<keyword evidence="6" id="KW-0808">Transferase</keyword>
<sequence length="231" mass="27123">MPTYKPSKIRISLAMVCVLLLPVALLYTSGNWFWIQGWIFGLWLVALTYTIFLYMYFYDPELLMERYRKPGTPGEKGWDRYFMYLLVLGFMAWFLIMPMDAEKYAWIPNFPFYLEALGLIFLVGCFYLFLKSYMDNTYLSPLVRIQSERGQKVVSTGVYGWIRHPLYLGGILFFLGGPLLLGSIYGFIIGLLMSLSLVLRTMGEEKMLTEELEGYADYKKKVRYRLIPHVW</sequence>
<feature type="transmembrane region" description="Helical" evidence="5">
    <location>
        <begin position="110"/>
        <end position="130"/>
    </location>
</feature>
<evidence type="ECO:0000256" key="4">
    <source>
        <dbReference type="ARBA" id="ARBA00023136"/>
    </source>
</evidence>
<organism evidence="6 7">
    <name type="scientific">Methanobacterium congolense</name>
    <dbReference type="NCBI Taxonomy" id="118062"/>
    <lineage>
        <taxon>Archaea</taxon>
        <taxon>Methanobacteriati</taxon>
        <taxon>Methanobacteriota</taxon>
        <taxon>Methanomada group</taxon>
        <taxon>Methanobacteria</taxon>
        <taxon>Methanobacteriales</taxon>
        <taxon>Methanobacteriaceae</taxon>
        <taxon>Methanobacterium</taxon>
    </lineage>
</organism>
<feature type="transmembrane region" description="Helical" evidence="5">
    <location>
        <begin position="12"/>
        <end position="29"/>
    </location>
</feature>
<dbReference type="GO" id="GO:0012505">
    <property type="term" value="C:endomembrane system"/>
    <property type="evidence" value="ECO:0007669"/>
    <property type="project" value="UniProtKB-SubCell"/>
</dbReference>
<dbReference type="KEGG" id="mcub:MCBB_2302"/>
<dbReference type="GO" id="GO:0008168">
    <property type="term" value="F:methyltransferase activity"/>
    <property type="evidence" value="ECO:0007669"/>
    <property type="project" value="UniProtKB-KW"/>
</dbReference>
<dbReference type="EMBL" id="LT607756">
    <property type="protein sequence ID" value="SCG86840.1"/>
    <property type="molecule type" value="Genomic_DNA"/>
</dbReference>
<dbReference type="GeneID" id="30413135"/>
<keyword evidence="2 5" id="KW-0812">Transmembrane</keyword>
<dbReference type="Proteomes" id="UP000094707">
    <property type="component" value="Chromosome I"/>
</dbReference>
<evidence type="ECO:0000313" key="6">
    <source>
        <dbReference type="EMBL" id="SCG86840.1"/>
    </source>
</evidence>
<name>A0A1D3L5S8_9EURY</name>
<keyword evidence="6" id="KW-0489">Methyltransferase</keyword>
<dbReference type="InterPro" id="IPR007318">
    <property type="entry name" value="Phopholipid_MeTrfase"/>
</dbReference>
<dbReference type="Pfam" id="PF04191">
    <property type="entry name" value="PEMT"/>
    <property type="match status" value="1"/>
</dbReference>
<keyword evidence="4 5" id="KW-0472">Membrane</keyword>
<feature type="transmembrane region" description="Helical" evidence="5">
    <location>
        <begin position="171"/>
        <end position="199"/>
    </location>
</feature>
<dbReference type="AlphaFoldDB" id="A0A1D3L5S8"/>
<evidence type="ECO:0000256" key="3">
    <source>
        <dbReference type="ARBA" id="ARBA00022989"/>
    </source>
</evidence>
<dbReference type="OrthoDB" id="148346at2157"/>
<keyword evidence="7" id="KW-1185">Reference proteome</keyword>
<dbReference type="PANTHER" id="PTHR43847">
    <property type="entry name" value="BLL3993 PROTEIN"/>
    <property type="match status" value="1"/>
</dbReference>
<evidence type="ECO:0000313" key="7">
    <source>
        <dbReference type="Proteomes" id="UP000094707"/>
    </source>
</evidence>
<dbReference type="GO" id="GO:0032259">
    <property type="term" value="P:methylation"/>
    <property type="evidence" value="ECO:0007669"/>
    <property type="project" value="UniProtKB-KW"/>
</dbReference>
<feature type="transmembrane region" description="Helical" evidence="5">
    <location>
        <begin position="78"/>
        <end position="98"/>
    </location>
</feature>